<accession>A0AC34G802</accession>
<evidence type="ECO:0000313" key="1">
    <source>
        <dbReference type="Proteomes" id="UP000887579"/>
    </source>
</evidence>
<dbReference type="Proteomes" id="UP000887579">
    <property type="component" value="Unplaced"/>
</dbReference>
<protein>
    <submittedName>
        <fullName evidence="2">Uncharacterized protein</fullName>
    </submittedName>
</protein>
<reference evidence="2" key="1">
    <citation type="submission" date="2022-11" db="UniProtKB">
        <authorList>
            <consortium name="WormBaseParasite"/>
        </authorList>
    </citation>
    <scope>IDENTIFICATION</scope>
</reference>
<evidence type="ECO:0000313" key="2">
    <source>
        <dbReference type="WBParaSite" id="ES5_v2.g25605.t1"/>
    </source>
</evidence>
<dbReference type="WBParaSite" id="ES5_v2.g25605.t1">
    <property type="protein sequence ID" value="ES5_v2.g25605.t1"/>
    <property type="gene ID" value="ES5_v2.g25605"/>
</dbReference>
<proteinExistence type="predicted"/>
<name>A0AC34G802_9BILA</name>
<organism evidence="1 2">
    <name type="scientific">Panagrolaimus sp. ES5</name>
    <dbReference type="NCBI Taxonomy" id="591445"/>
    <lineage>
        <taxon>Eukaryota</taxon>
        <taxon>Metazoa</taxon>
        <taxon>Ecdysozoa</taxon>
        <taxon>Nematoda</taxon>
        <taxon>Chromadorea</taxon>
        <taxon>Rhabditida</taxon>
        <taxon>Tylenchina</taxon>
        <taxon>Panagrolaimomorpha</taxon>
        <taxon>Panagrolaimoidea</taxon>
        <taxon>Panagrolaimidae</taxon>
        <taxon>Panagrolaimus</taxon>
    </lineage>
</organism>
<sequence>MALQQEKSLSEFQVPFYCEWVFELQGYQHLKSPKYFLPGFPGIKYFFDAKSDKYDDYMEYLETVDVVNSGNDIVNDDADSDISAESDNLINKVEL</sequence>